<feature type="domain" description="DUF936" evidence="1">
    <location>
        <begin position="4"/>
        <end position="127"/>
    </location>
</feature>
<dbReference type="PANTHER" id="PTHR31928">
    <property type="entry name" value="EXPRESSED PROTEIN"/>
    <property type="match status" value="1"/>
</dbReference>
<reference evidence="4" key="2">
    <citation type="submission" date="2025-08" db="UniProtKB">
        <authorList>
            <consortium name="RefSeq"/>
        </authorList>
    </citation>
    <scope>IDENTIFICATION</scope>
    <source>
        <tissue evidence="4">Leaf</tissue>
    </source>
</reference>
<evidence type="ECO:0000259" key="1">
    <source>
        <dbReference type="Pfam" id="PF06075"/>
    </source>
</evidence>
<dbReference type="PANTHER" id="PTHR31928:SF7">
    <property type="entry name" value="FACTOR 1-DELTA, PUTATIVE (DUF936)-RELATED"/>
    <property type="match status" value="1"/>
</dbReference>
<dbReference type="InterPro" id="IPR048297">
    <property type="entry name" value="DUF936_dom_pln"/>
</dbReference>
<reference evidence="3" key="1">
    <citation type="journal article" date="2019" name="Database">
        <title>The radish genome database (RadishGD): an integrated information resource for radish genomics.</title>
        <authorList>
            <person name="Yu H.J."/>
            <person name="Baek S."/>
            <person name="Lee Y.J."/>
            <person name="Cho A."/>
            <person name="Mun J.H."/>
        </authorList>
    </citation>
    <scope>NUCLEOTIDE SEQUENCE [LARGE SCALE GENOMIC DNA]</scope>
    <source>
        <strain evidence="3">cv. WK10039</strain>
    </source>
</reference>
<dbReference type="OrthoDB" id="1888344at2759"/>
<dbReference type="InterPro" id="IPR010341">
    <property type="entry name" value="DUF936_pln"/>
</dbReference>
<evidence type="ECO:0000259" key="2">
    <source>
        <dbReference type="Pfam" id="PF21647"/>
    </source>
</evidence>
<feature type="domain" description="DUF6857" evidence="2">
    <location>
        <begin position="262"/>
        <end position="545"/>
    </location>
</feature>
<dbReference type="InterPro" id="IPR049172">
    <property type="entry name" value="DUF6857_pln"/>
</dbReference>
<accession>A0A6J0JL24</accession>
<keyword evidence="3" id="KW-1185">Reference proteome</keyword>
<dbReference type="Pfam" id="PF06075">
    <property type="entry name" value="DUF936"/>
    <property type="match status" value="1"/>
</dbReference>
<proteinExistence type="predicted"/>
<dbReference type="Proteomes" id="UP000504610">
    <property type="component" value="Chromosome 6"/>
</dbReference>
<protein>
    <submittedName>
        <fullName evidence="4">Uncharacterized protein LOC108808706</fullName>
    </submittedName>
</protein>
<name>A0A6J0JL24_RAPSA</name>
<dbReference type="AlphaFoldDB" id="A0A6J0JL24"/>
<gene>
    <name evidence="4" type="primary">LOC108808706</name>
</gene>
<evidence type="ECO:0000313" key="4">
    <source>
        <dbReference type="RefSeq" id="XP_018436318.1"/>
    </source>
</evidence>
<evidence type="ECO:0000313" key="3">
    <source>
        <dbReference type="Proteomes" id="UP000504610"/>
    </source>
</evidence>
<dbReference type="GeneID" id="108808706"/>
<sequence>MASLTPGVLSNLLELAAGKVTPSSPPLFSSHRFPLLQVIEIVPCLSDNQWRSERFFVKVSDSLHAAYVAVSAADDADLIRSDELQLGQFVYIRGGLHVEKGCPVPVVRGLKPVPKRRTCVGNPSDLVSSDLLLDFPRVSVDTTTKENKKKKKNLGGETRRFSLDSARRSCWDHTSPPVTRRRDAALLLSSSPRLKPKLVLSDKNLPKNESPSKHLNCETPTLRNRNVVKPASPVAISKSPKDGIKPLSKAVTPSVAYYKLPSSHRTWSDQRISWTGLPKTIQSLGKEVSSHRQVAVKAAVKALEEASAMESVLLSLQSFAELCDSFKHLSAGQVVRRFLDIYHSTQNTGQALCLLLTHNGSCRSAGKKNAAVWVQDAVVTGFSQFNLFKEPEKQDDAASPGDHHHHYIVIQKSSEKLSPKETTTSPRNQTYKGLKLPSAKHCFVSERSNLEGKNRLKESLSLAEELLRVSSQWFLKYLENSLKKWSFFVKNEEANGKDSLIGNLKAVNCWLDDLISNRGEISEKVEDLRKKLQRFLLRHIESAIGETM</sequence>
<dbReference type="Pfam" id="PF21647">
    <property type="entry name" value="DUF6857"/>
    <property type="match status" value="1"/>
</dbReference>
<organism evidence="3 4">
    <name type="scientific">Raphanus sativus</name>
    <name type="common">Radish</name>
    <name type="synonym">Raphanus raphanistrum var. sativus</name>
    <dbReference type="NCBI Taxonomy" id="3726"/>
    <lineage>
        <taxon>Eukaryota</taxon>
        <taxon>Viridiplantae</taxon>
        <taxon>Streptophyta</taxon>
        <taxon>Embryophyta</taxon>
        <taxon>Tracheophyta</taxon>
        <taxon>Spermatophyta</taxon>
        <taxon>Magnoliopsida</taxon>
        <taxon>eudicotyledons</taxon>
        <taxon>Gunneridae</taxon>
        <taxon>Pentapetalae</taxon>
        <taxon>rosids</taxon>
        <taxon>malvids</taxon>
        <taxon>Brassicales</taxon>
        <taxon>Brassicaceae</taxon>
        <taxon>Brassiceae</taxon>
        <taxon>Raphanus</taxon>
    </lineage>
</organism>
<dbReference type="KEGG" id="rsz:108808706"/>
<dbReference type="RefSeq" id="XP_018436318.1">
    <property type="nucleotide sequence ID" value="XM_018580816.2"/>
</dbReference>